<keyword evidence="8" id="KW-1185">Reference proteome</keyword>
<dbReference type="Pfam" id="PF01476">
    <property type="entry name" value="LysM"/>
    <property type="match status" value="1"/>
</dbReference>
<dbReference type="SMART" id="SM00257">
    <property type="entry name" value="LysM"/>
    <property type="match status" value="1"/>
</dbReference>
<evidence type="ECO:0000313" key="8">
    <source>
        <dbReference type="Proteomes" id="UP001562357"/>
    </source>
</evidence>
<gene>
    <name evidence="7" type="primary">g6128</name>
    <name evidence="7" type="ORF">EsDP_00006128</name>
</gene>
<evidence type="ECO:0000313" key="7">
    <source>
        <dbReference type="EMBL" id="GAB0137875.1"/>
    </source>
</evidence>
<dbReference type="InterPro" id="IPR052210">
    <property type="entry name" value="LysM1-like"/>
</dbReference>
<feature type="region of interest" description="Disordered" evidence="5">
    <location>
        <begin position="1"/>
        <end position="24"/>
    </location>
</feature>
<feature type="domain" description="LysM" evidence="6">
    <location>
        <begin position="84"/>
        <end position="130"/>
    </location>
</feature>
<name>A0ABQ0CWS4_9HYPO</name>
<dbReference type="CDD" id="cd00118">
    <property type="entry name" value="LysM"/>
    <property type="match status" value="1"/>
</dbReference>
<keyword evidence="2" id="KW-0732">Signal</keyword>
<dbReference type="Gene3D" id="3.10.350.10">
    <property type="entry name" value="LysM domain"/>
    <property type="match status" value="1"/>
</dbReference>
<evidence type="ECO:0000256" key="2">
    <source>
        <dbReference type="ARBA" id="ARBA00022729"/>
    </source>
</evidence>
<evidence type="ECO:0000256" key="5">
    <source>
        <dbReference type="SAM" id="MobiDB-lite"/>
    </source>
</evidence>
<comment type="similarity">
    <text evidence="4">Belongs to the secreted LysM effector family.</text>
</comment>
<keyword evidence="1" id="KW-0147">Chitin-binding</keyword>
<comment type="caution">
    <text evidence="7">The sequence shown here is derived from an EMBL/GenBank/DDBJ whole genome shotgun (WGS) entry which is preliminary data.</text>
</comment>
<dbReference type="InterPro" id="IPR036779">
    <property type="entry name" value="LysM_dom_sf"/>
</dbReference>
<proteinExistence type="inferred from homology"/>
<evidence type="ECO:0000259" key="6">
    <source>
        <dbReference type="PROSITE" id="PS51782"/>
    </source>
</evidence>
<organism evidence="7 8">
    <name type="scientific">Epichloe bromicola</name>
    <dbReference type="NCBI Taxonomy" id="79588"/>
    <lineage>
        <taxon>Eukaryota</taxon>
        <taxon>Fungi</taxon>
        <taxon>Dikarya</taxon>
        <taxon>Ascomycota</taxon>
        <taxon>Pezizomycotina</taxon>
        <taxon>Sordariomycetes</taxon>
        <taxon>Hypocreomycetidae</taxon>
        <taxon>Hypocreales</taxon>
        <taxon>Clavicipitaceae</taxon>
        <taxon>Epichloe</taxon>
    </lineage>
</organism>
<evidence type="ECO:0000256" key="1">
    <source>
        <dbReference type="ARBA" id="ARBA00022669"/>
    </source>
</evidence>
<protein>
    <recommendedName>
        <fullName evidence="6">LysM domain-containing protein</fullName>
    </recommendedName>
</protein>
<dbReference type="PANTHER" id="PTHR34997">
    <property type="entry name" value="AM15"/>
    <property type="match status" value="1"/>
</dbReference>
<reference evidence="8" key="1">
    <citation type="submission" date="2024-06" db="EMBL/GenBank/DDBJ databases">
        <title>Draft Genome Sequences of Epichloe bromicola Strains Isolated from Elymus ciliaris.</title>
        <authorList>
            <consortium name="Epichloe bromicola genome sequencing consortium"/>
            <person name="Miura A."/>
            <person name="Imano S."/>
            <person name="Ashida A."/>
            <person name="Sato I."/>
            <person name="Chiba S."/>
            <person name="Tanaka A."/>
            <person name="Camagna M."/>
            <person name="Takemoto D."/>
        </authorList>
    </citation>
    <scope>NUCLEOTIDE SEQUENCE [LARGE SCALE GENOMIC DNA]</scope>
    <source>
        <strain evidence="8">DP</strain>
    </source>
</reference>
<dbReference type="Proteomes" id="UP001562357">
    <property type="component" value="Unassembled WGS sequence"/>
</dbReference>
<dbReference type="PROSITE" id="PS51782">
    <property type="entry name" value="LYSM"/>
    <property type="match status" value="1"/>
</dbReference>
<evidence type="ECO:0000256" key="4">
    <source>
        <dbReference type="ARBA" id="ARBA00044955"/>
    </source>
</evidence>
<dbReference type="EMBL" id="BAAFGZ010000327">
    <property type="protein sequence ID" value="GAB0137875.1"/>
    <property type="molecule type" value="Genomic_DNA"/>
</dbReference>
<dbReference type="SUPFAM" id="SSF54106">
    <property type="entry name" value="LysM domain"/>
    <property type="match status" value="1"/>
</dbReference>
<evidence type="ECO:0000256" key="3">
    <source>
        <dbReference type="ARBA" id="ARBA00023026"/>
    </source>
</evidence>
<feature type="compositionally biased region" description="Basic residues" evidence="5">
    <location>
        <begin position="1"/>
        <end position="10"/>
    </location>
</feature>
<accession>A0ABQ0CWS4</accession>
<sequence>MGISHRRRQHYVANKRPAAGARHARQVRQYNDSKPENCVLRQGYRYCAQLAVATPASGVSSFTTTKPAPAPAPTQHGMVENCNKFYKVKSGDGCYDIAAANEISLDVFYSFNPTVGNDCSKLFLDYYVCVGV</sequence>
<dbReference type="PANTHER" id="PTHR34997:SF2">
    <property type="entry name" value="LYSM DOMAIN-CONTAINING PROTEIN-RELATED"/>
    <property type="match status" value="1"/>
</dbReference>
<dbReference type="InterPro" id="IPR018392">
    <property type="entry name" value="LysM"/>
</dbReference>
<keyword evidence="3" id="KW-0843">Virulence</keyword>